<feature type="compositionally biased region" description="Acidic residues" evidence="1">
    <location>
        <begin position="51"/>
        <end position="65"/>
    </location>
</feature>
<comment type="caution">
    <text evidence="2">The sequence shown here is derived from an EMBL/GenBank/DDBJ whole genome shotgun (WGS) entry which is preliminary data.</text>
</comment>
<name>A0A9W9VU75_9EURO</name>
<dbReference type="Proteomes" id="UP001147782">
    <property type="component" value="Unassembled WGS sequence"/>
</dbReference>
<protein>
    <submittedName>
        <fullName evidence="2">Uncharacterized protein</fullName>
    </submittedName>
</protein>
<proteinExistence type="predicted"/>
<dbReference type="OrthoDB" id="4368896at2759"/>
<keyword evidence="3" id="KW-1185">Reference proteome</keyword>
<dbReference type="EMBL" id="JAPZBS010000001">
    <property type="protein sequence ID" value="KAJ5389462.1"/>
    <property type="molecule type" value="Genomic_DNA"/>
</dbReference>
<dbReference type="RefSeq" id="XP_056560190.1">
    <property type="nucleotide sequence ID" value="XM_056693461.1"/>
</dbReference>
<reference evidence="2" key="1">
    <citation type="submission" date="2022-11" db="EMBL/GenBank/DDBJ databases">
        <authorList>
            <person name="Petersen C."/>
        </authorList>
    </citation>
    <scope>NUCLEOTIDE SEQUENCE</scope>
    <source>
        <strain evidence="2">IBT 29864</strain>
    </source>
</reference>
<accession>A0A9W9VU75</accession>
<evidence type="ECO:0000256" key="1">
    <source>
        <dbReference type="SAM" id="MobiDB-lite"/>
    </source>
</evidence>
<feature type="compositionally biased region" description="Basic and acidic residues" evidence="1">
    <location>
        <begin position="11"/>
        <end position="33"/>
    </location>
</feature>
<evidence type="ECO:0000313" key="3">
    <source>
        <dbReference type="Proteomes" id="UP001147782"/>
    </source>
</evidence>
<evidence type="ECO:0000313" key="2">
    <source>
        <dbReference type="EMBL" id="KAJ5389462.1"/>
    </source>
</evidence>
<organism evidence="2 3">
    <name type="scientific">Penicillium cataractarum</name>
    <dbReference type="NCBI Taxonomy" id="2100454"/>
    <lineage>
        <taxon>Eukaryota</taxon>
        <taxon>Fungi</taxon>
        <taxon>Dikarya</taxon>
        <taxon>Ascomycota</taxon>
        <taxon>Pezizomycotina</taxon>
        <taxon>Eurotiomycetes</taxon>
        <taxon>Eurotiomycetidae</taxon>
        <taxon>Eurotiales</taxon>
        <taxon>Aspergillaceae</taxon>
        <taxon>Penicillium</taxon>
    </lineage>
</organism>
<gene>
    <name evidence="2" type="ORF">N7496_000530</name>
</gene>
<dbReference type="AlphaFoldDB" id="A0A9W9VU75"/>
<feature type="region of interest" description="Disordered" evidence="1">
    <location>
        <begin position="1"/>
        <end position="72"/>
    </location>
</feature>
<dbReference type="GeneID" id="81432638"/>
<sequence length="177" mass="19491">MALRQPPNPKHTTDRHETDYERWLKDHDDHYQPEGKPQYHPSDVESTTQNGDDDEIDDTTPGEEDTTTKTKAKTKINVSHGYAENVHVDDDGAVVRVSRYGSIMYPSKHDAVSMGAANHLGTGAGVSMDHTFLRVEQRESMDWGGVLGGIDNNGRGTSGGSISMGYLLIGKDFMETV</sequence>
<reference evidence="2" key="2">
    <citation type="journal article" date="2023" name="IMA Fungus">
        <title>Comparative genomic study of the Penicillium genus elucidates a diverse pangenome and 15 lateral gene transfer events.</title>
        <authorList>
            <person name="Petersen C."/>
            <person name="Sorensen T."/>
            <person name="Nielsen M.R."/>
            <person name="Sondergaard T.E."/>
            <person name="Sorensen J.L."/>
            <person name="Fitzpatrick D.A."/>
            <person name="Frisvad J.C."/>
            <person name="Nielsen K.L."/>
        </authorList>
    </citation>
    <scope>NUCLEOTIDE SEQUENCE</scope>
    <source>
        <strain evidence="2">IBT 29864</strain>
    </source>
</reference>